<sequence>MRATGFGQRPVGLHVNIDRVVPGEGRRVSLDPQDESRHVRERGDEWMETEMGEFFNESGDDGTVEFSLKEIDTYYIKRGLIIEGIKLRPKDIGSYVNNGHQCP</sequence>
<evidence type="ECO:0000313" key="1">
    <source>
        <dbReference type="EMBL" id="KAK9009755.1"/>
    </source>
</evidence>
<evidence type="ECO:0000313" key="2">
    <source>
        <dbReference type="Proteomes" id="UP001396334"/>
    </source>
</evidence>
<reference evidence="1 2" key="1">
    <citation type="journal article" date="2024" name="G3 (Bethesda)">
        <title>Genome assembly of Hibiscus sabdariffa L. provides insights into metabolisms of medicinal natural products.</title>
        <authorList>
            <person name="Kim T."/>
        </authorList>
    </citation>
    <scope>NUCLEOTIDE SEQUENCE [LARGE SCALE GENOMIC DNA]</scope>
    <source>
        <strain evidence="1">TK-2024</strain>
        <tissue evidence="1">Old leaves</tissue>
    </source>
</reference>
<dbReference type="Pfam" id="PF14299">
    <property type="entry name" value="PP2"/>
    <property type="match status" value="1"/>
</dbReference>
<dbReference type="EMBL" id="JBBPBN010000024">
    <property type="protein sequence ID" value="KAK9009755.1"/>
    <property type="molecule type" value="Genomic_DNA"/>
</dbReference>
<proteinExistence type="predicted"/>
<keyword evidence="2" id="KW-1185">Reference proteome</keyword>
<gene>
    <name evidence="1" type="ORF">V6N11_036283</name>
</gene>
<name>A0ABR2RA76_9ROSI</name>
<organism evidence="1 2">
    <name type="scientific">Hibiscus sabdariffa</name>
    <name type="common">roselle</name>
    <dbReference type="NCBI Taxonomy" id="183260"/>
    <lineage>
        <taxon>Eukaryota</taxon>
        <taxon>Viridiplantae</taxon>
        <taxon>Streptophyta</taxon>
        <taxon>Embryophyta</taxon>
        <taxon>Tracheophyta</taxon>
        <taxon>Spermatophyta</taxon>
        <taxon>Magnoliopsida</taxon>
        <taxon>eudicotyledons</taxon>
        <taxon>Gunneridae</taxon>
        <taxon>Pentapetalae</taxon>
        <taxon>rosids</taxon>
        <taxon>malvids</taxon>
        <taxon>Malvales</taxon>
        <taxon>Malvaceae</taxon>
        <taxon>Malvoideae</taxon>
        <taxon>Hibiscus</taxon>
    </lineage>
</organism>
<dbReference type="PANTHER" id="PTHR32278:SF135">
    <property type="entry name" value="F-BOX PROTEIN PP2-B12"/>
    <property type="match status" value="1"/>
</dbReference>
<protein>
    <submittedName>
        <fullName evidence="1">Uncharacterized protein</fullName>
    </submittedName>
</protein>
<dbReference type="Proteomes" id="UP001396334">
    <property type="component" value="Unassembled WGS sequence"/>
</dbReference>
<dbReference type="PANTHER" id="PTHR32278">
    <property type="entry name" value="F-BOX DOMAIN-CONTAINING PROTEIN"/>
    <property type="match status" value="1"/>
</dbReference>
<accession>A0ABR2RA76</accession>
<comment type="caution">
    <text evidence="1">The sequence shown here is derived from an EMBL/GenBank/DDBJ whole genome shotgun (WGS) entry which is preliminary data.</text>
</comment>
<dbReference type="InterPro" id="IPR025886">
    <property type="entry name" value="PP2-like"/>
</dbReference>